<dbReference type="CDD" id="cd02966">
    <property type="entry name" value="TlpA_like_family"/>
    <property type="match status" value="1"/>
</dbReference>
<keyword evidence="3" id="KW-1185">Reference proteome</keyword>
<dbReference type="InterPro" id="IPR000866">
    <property type="entry name" value="AhpC/TSA"/>
</dbReference>
<reference evidence="2 3" key="1">
    <citation type="submission" date="2024-04" db="EMBL/GenBank/DDBJ databases">
        <title>Novel species of the genus Ideonella isolated from streams.</title>
        <authorList>
            <person name="Lu H."/>
        </authorList>
    </citation>
    <scope>NUCLEOTIDE SEQUENCE [LARGE SCALE GENOMIC DNA]</scope>
    <source>
        <strain evidence="2 3">DXS22W</strain>
    </source>
</reference>
<dbReference type="PANTHER" id="PTHR42852">
    <property type="entry name" value="THIOL:DISULFIDE INTERCHANGE PROTEIN DSBE"/>
    <property type="match status" value="1"/>
</dbReference>
<dbReference type="Pfam" id="PF00578">
    <property type="entry name" value="AhpC-TSA"/>
    <property type="match status" value="1"/>
</dbReference>
<evidence type="ECO:0000259" key="1">
    <source>
        <dbReference type="Pfam" id="PF00578"/>
    </source>
</evidence>
<protein>
    <submittedName>
        <fullName evidence="2">TlpA disulfide reductase family protein</fullName>
    </submittedName>
</protein>
<proteinExistence type="predicted"/>
<dbReference type="RefSeq" id="WP_341412344.1">
    <property type="nucleotide sequence ID" value="NZ_JBBUTH010000010.1"/>
</dbReference>
<dbReference type="Gene3D" id="3.40.30.10">
    <property type="entry name" value="Glutaredoxin"/>
    <property type="match status" value="1"/>
</dbReference>
<dbReference type="Proteomes" id="UP001365405">
    <property type="component" value="Unassembled WGS sequence"/>
</dbReference>
<gene>
    <name evidence="2" type="ORF">AACH10_20370</name>
</gene>
<sequence>MPHPASPSHPVLPEWDVSTWLNAPASITLASLRGRVVLLHAFQMLCPACVAHGLPQAERVRQDFPADELAVIGLHTVFEHHDVMSVQALQAFIDEYRWSFPIGVDRPDGRGGPSRTMTRYGLRGTPSCIVLDRQGRVQLHHFGRMDDLALGALLGGLIASRPGAEAMPADASASLPGRPDDGACSSAGCIVAEVAR</sequence>
<dbReference type="SUPFAM" id="SSF52833">
    <property type="entry name" value="Thioredoxin-like"/>
    <property type="match status" value="1"/>
</dbReference>
<organism evidence="2 3">
    <name type="scientific">Pseudaquabacterium inlustre</name>
    <dbReference type="NCBI Taxonomy" id="2984192"/>
    <lineage>
        <taxon>Bacteria</taxon>
        <taxon>Pseudomonadati</taxon>
        <taxon>Pseudomonadota</taxon>
        <taxon>Betaproteobacteria</taxon>
        <taxon>Burkholderiales</taxon>
        <taxon>Sphaerotilaceae</taxon>
        <taxon>Pseudaquabacterium</taxon>
    </lineage>
</organism>
<dbReference type="EMBL" id="JBBUTH010000010">
    <property type="protein sequence ID" value="MEK8052616.1"/>
    <property type="molecule type" value="Genomic_DNA"/>
</dbReference>
<dbReference type="InterPro" id="IPR050553">
    <property type="entry name" value="Thioredoxin_ResA/DsbE_sf"/>
</dbReference>
<dbReference type="InterPro" id="IPR036249">
    <property type="entry name" value="Thioredoxin-like_sf"/>
</dbReference>
<dbReference type="PANTHER" id="PTHR42852:SF13">
    <property type="entry name" value="PROTEIN DIPZ"/>
    <property type="match status" value="1"/>
</dbReference>
<accession>A0ABU9CLC4</accession>
<feature type="domain" description="Alkyl hydroperoxide reductase subunit C/ Thiol specific antioxidant" evidence="1">
    <location>
        <begin position="25"/>
        <end position="138"/>
    </location>
</feature>
<evidence type="ECO:0000313" key="3">
    <source>
        <dbReference type="Proteomes" id="UP001365405"/>
    </source>
</evidence>
<comment type="caution">
    <text evidence="2">The sequence shown here is derived from an EMBL/GenBank/DDBJ whole genome shotgun (WGS) entry which is preliminary data.</text>
</comment>
<evidence type="ECO:0000313" key="2">
    <source>
        <dbReference type="EMBL" id="MEK8052616.1"/>
    </source>
</evidence>
<name>A0ABU9CLC4_9BURK</name>